<gene>
    <name evidence="13" type="primary">Phax</name>
</gene>
<feature type="region of interest" description="Disordered" evidence="11">
    <location>
        <begin position="1"/>
        <end position="68"/>
    </location>
</feature>
<organism evidence="13">
    <name type="scientific">Phallusia mammillata</name>
    <dbReference type="NCBI Taxonomy" id="59560"/>
    <lineage>
        <taxon>Eukaryota</taxon>
        <taxon>Metazoa</taxon>
        <taxon>Chordata</taxon>
        <taxon>Tunicata</taxon>
        <taxon>Ascidiacea</taxon>
        <taxon>Phlebobranchia</taxon>
        <taxon>Ascidiidae</taxon>
        <taxon>Phallusia</taxon>
    </lineage>
</organism>
<dbReference type="InterPro" id="IPR039047">
    <property type="entry name" value="PHAX"/>
</dbReference>
<proteinExistence type="evidence at transcript level"/>
<dbReference type="Gene3D" id="1.10.10.1440">
    <property type="entry name" value="PHAX RNA-binding domain"/>
    <property type="match status" value="1"/>
</dbReference>
<evidence type="ECO:0000256" key="5">
    <source>
        <dbReference type="ARBA" id="ARBA00022448"/>
    </source>
</evidence>
<dbReference type="EMBL" id="LR788961">
    <property type="protein sequence ID" value="CAB3264823.1"/>
    <property type="molecule type" value="mRNA"/>
</dbReference>
<keyword evidence="7" id="KW-0694">RNA-binding</keyword>
<comment type="subcellular location">
    <subcellularLocation>
        <location evidence="2">Cytoplasm</location>
    </subcellularLocation>
    <subcellularLocation>
        <location evidence="1">Nucleus</location>
    </subcellularLocation>
</comment>
<feature type="compositionally biased region" description="Acidic residues" evidence="11">
    <location>
        <begin position="19"/>
        <end position="31"/>
    </location>
</feature>
<dbReference type="InterPro" id="IPR038092">
    <property type="entry name" value="PHAX_RNA-binding_sf"/>
</dbReference>
<reference evidence="13" key="1">
    <citation type="submission" date="2020-04" db="EMBL/GenBank/DDBJ databases">
        <authorList>
            <person name="Neveu A P."/>
        </authorList>
    </citation>
    <scope>NUCLEOTIDE SEQUENCE</scope>
    <source>
        <tissue evidence="13">Whole embryo</tissue>
    </source>
</reference>
<evidence type="ECO:0000256" key="4">
    <source>
        <dbReference type="ARBA" id="ARBA00016856"/>
    </source>
</evidence>
<feature type="region of interest" description="Disordered" evidence="11">
    <location>
        <begin position="155"/>
        <end position="189"/>
    </location>
</feature>
<keyword evidence="8" id="KW-0653">Protein transport</keyword>
<evidence type="ECO:0000256" key="3">
    <source>
        <dbReference type="ARBA" id="ARBA00006094"/>
    </source>
</evidence>
<feature type="domain" description="Phosphorylated adapter RNA export protein RNA-binding" evidence="12">
    <location>
        <begin position="210"/>
        <end position="291"/>
    </location>
</feature>
<dbReference type="InterPro" id="IPR019385">
    <property type="entry name" value="PHAX_RNA-binding_domain"/>
</dbReference>
<keyword evidence="5" id="KW-0813">Transport</keyword>
<evidence type="ECO:0000256" key="9">
    <source>
        <dbReference type="ARBA" id="ARBA00023242"/>
    </source>
</evidence>
<dbReference type="GO" id="GO:0003723">
    <property type="term" value="F:RNA binding"/>
    <property type="evidence" value="ECO:0007669"/>
    <property type="project" value="UniProtKB-KW"/>
</dbReference>
<dbReference type="GO" id="GO:0005737">
    <property type="term" value="C:cytoplasm"/>
    <property type="evidence" value="ECO:0007669"/>
    <property type="project" value="UniProtKB-SubCell"/>
</dbReference>
<dbReference type="AlphaFoldDB" id="A0A6F9DPB3"/>
<dbReference type="PANTHER" id="PTHR13135:SF0">
    <property type="entry name" value="PHOSPHORYLATED ADAPTER RNA EXPORT PROTEIN"/>
    <property type="match status" value="1"/>
</dbReference>
<feature type="compositionally biased region" description="Polar residues" evidence="11">
    <location>
        <begin position="318"/>
        <end position="338"/>
    </location>
</feature>
<keyword evidence="9" id="KW-0539">Nucleus</keyword>
<evidence type="ECO:0000256" key="8">
    <source>
        <dbReference type="ARBA" id="ARBA00022927"/>
    </source>
</evidence>
<dbReference type="Pfam" id="PF10258">
    <property type="entry name" value="PHAX_RNA-bd"/>
    <property type="match status" value="1"/>
</dbReference>
<dbReference type="FunFam" id="1.10.10.1440:FF:000001">
    <property type="entry name" value="phosphorylated adapter RNA export protein-like"/>
    <property type="match status" value="1"/>
</dbReference>
<evidence type="ECO:0000256" key="6">
    <source>
        <dbReference type="ARBA" id="ARBA00022490"/>
    </source>
</evidence>
<feature type="compositionally biased region" description="Basic residues" evidence="11">
    <location>
        <begin position="169"/>
        <end position="181"/>
    </location>
</feature>
<dbReference type="PANTHER" id="PTHR13135">
    <property type="entry name" value="CYTOSOLIC RESINIFERATOXIN BINDING PROTEIN RBP-26"/>
    <property type="match status" value="1"/>
</dbReference>
<feature type="region of interest" description="Disordered" evidence="11">
    <location>
        <begin position="300"/>
        <end position="354"/>
    </location>
</feature>
<dbReference type="GO" id="GO:0005634">
    <property type="term" value="C:nucleus"/>
    <property type="evidence" value="ECO:0007669"/>
    <property type="project" value="UniProtKB-SubCell"/>
</dbReference>
<name>A0A6F9DPB3_9ASCI</name>
<protein>
    <recommendedName>
        <fullName evidence="4">Phosphorylated adapter RNA export protein</fullName>
    </recommendedName>
    <alternativeName>
        <fullName evidence="10">RNA U small nuclear RNA export adapter protein</fullName>
    </alternativeName>
</protein>
<evidence type="ECO:0000313" key="13">
    <source>
        <dbReference type="EMBL" id="CAB3264823.1"/>
    </source>
</evidence>
<evidence type="ECO:0000256" key="1">
    <source>
        <dbReference type="ARBA" id="ARBA00004123"/>
    </source>
</evidence>
<accession>A0A6F9DPB3</accession>
<evidence type="ECO:0000256" key="10">
    <source>
        <dbReference type="ARBA" id="ARBA00030834"/>
    </source>
</evidence>
<evidence type="ECO:0000256" key="11">
    <source>
        <dbReference type="SAM" id="MobiDB-lite"/>
    </source>
</evidence>
<sequence length="372" mass="41524">MATAESSYRTVPGKKLDSSSDEEGQISDDSSDGCSGKRMRISDNSFTSVASKAPNPPSSNGISQPGRRKAKNIWGSVLADQLSNDISNTLGTVGMKHFMSRGPESFSLELAYKDRKELDPSWSSDEEEQIDEKEAEVPIEQEMENYLIERRHMQKHEHTVVQQNEGKKQNLKRKRQKKRKPGQVPTYQPGQKVTLNKRYEISVGDSEEKVAEEIAFRLWEKKKDLIRALVSTIGNKKSLFLFEKTAALELNGGLMTLQGHRRRTPGGTFLHLVRSDKDLDQSAINKVFEAESLREKEQWLASKQVKKQQTRPQDVGETPQNSPSMNTDHSMAPCTSTSVGGGDVMDMGDDNAPQHDVIDDELAAVDAVETFG</sequence>
<keyword evidence="6" id="KW-0963">Cytoplasm</keyword>
<dbReference type="GO" id="GO:0006408">
    <property type="term" value="P:snRNA export from nucleus"/>
    <property type="evidence" value="ECO:0007669"/>
    <property type="project" value="InterPro"/>
</dbReference>
<dbReference type="GO" id="GO:0015031">
    <property type="term" value="P:protein transport"/>
    <property type="evidence" value="ECO:0007669"/>
    <property type="project" value="UniProtKB-KW"/>
</dbReference>
<evidence type="ECO:0000256" key="2">
    <source>
        <dbReference type="ARBA" id="ARBA00004496"/>
    </source>
</evidence>
<evidence type="ECO:0000256" key="7">
    <source>
        <dbReference type="ARBA" id="ARBA00022884"/>
    </source>
</evidence>
<evidence type="ECO:0000259" key="12">
    <source>
        <dbReference type="Pfam" id="PF10258"/>
    </source>
</evidence>
<comment type="similarity">
    <text evidence="3">Belongs to the PHAX family.</text>
</comment>